<evidence type="ECO:0000256" key="6">
    <source>
        <dbReference type="ARBA" id="ARBA00023304"/>
    </source>
</evidence>
<comment type="pathway">
    <text evidence="1 8">Amino-acid biosynthesis; L-isoleucine biosynthesis; L-isoleucine from 2-oxobutanoate: step 1/4.</text>
</comment>
<dbReference type="Proteomes" id="UP001366166">
    <property type="component" value="Chromosome"/>
</dbReference>
<feature type="domain" description="ACT" evidence="9">
    <location>
        <begin position="6"/>
        <end position="80"/>
    </location>
</feature>
<dbReference type="GO" id="GO:1990610">
    <property type="term" value="F:acetolactate synthase regulator activity"/>
    <property type="evidence" value="ECO:0007669"/>
    <property type="project" value="UniProtKB-UniRule"/>
</dbReference>
<dbReference type="CDD" id="cd04878">
    <property type="entry name" value="ACT_AHAS"/>
    <property type="match status" value="1"/>
</dbReference>
<accession>A0AAU9EJ07</accession>
<organism evidence="10 11">
    <name type="scientific">Desulfoferula mesophila</name>
    <dbReference type="NCBI Taxonomy" id="3058419"/>
    <lineage>
        <taxon>Bacteria</taxon>
        <taxon>Pseudomonadati</taxon>
        <taxon>Thermodesulfobacteriota</taxon>
        <taxon>Desulfarculia</taxon>
        <taxon>Desulfarculales</taxon>
        <taxon>Desulfarculaceae</taxon>
        <taxon>Desulfoferula</taxon>
    </lineage>
</organism>
<evidence type="ECO:0000256" key="1">
    <source>
        <dbReference type="ARBA" id="ARBA00004974"/>
    </source>
</evidence>
<dbReference type="PANTHER" id="PTHR30239:SF0">
    <property type="entry name" value="ACETOLACTATE SYNTHASE SMALL SUBUNIT 1, CHLOROPLASTIC"/>
    <property type="match status" value="1"/>
</dbReference>
<sequence length="199" mass="22125">MENLSPISVLVRNERGVLSRVSGLFARRGFNIYSLAVGETDDPTVSRISVVVAGDPPVIEQVVKQLRRLVSVIKVSDLTGQARVERGLLVIKVKAPHDKRGELMQLVQIFRARVDHVDNQSLILEVTGNREKLEAFIDILRPHGILEMARTGQIAIARSQGPMADYWNEAAAGFDEDQDGTYNISRAAERLAQEIQEQD</sequence>
<comment type="similarity">
    <text evidence="3 8">Belongs to the acetolactate synthase small subunit family.</text>
</comment>
<dbReference type="InterPro" id="IPR054480">
    <property type="entry name" value="AHAS_small-like_ACT"/>
</dbReference>
<evidence type="ECO:0000256" key="7">
    <source>
        <dbReference type="ARBA" id="ARBA00048670"/>
    </source>
</evidence>
<evidence type="ECO:0000256" key="4">
    <source>
        <dbReference type="ARBA" id="ARBA00011744"/>
    </source>
</evidence>
<comment type="catalytic activity">
    <reaction evidence="7 8">
        <text>2 pyruvate + H(+) = (2S)-2-acetolactate + CO2</text>
        <dbReference type="Rhea" id="RHEA:25249"/>
        <dbReference type="ChEBI" id="CHEBI:15361"/>
        <dbReference type="ChEBI" id="CHEBI:15378"/>
        <dbReference type="ChEBI" id="CHEBI:16526"/>
        <dbReference type="ChEBI" id="CHEBI:58476"/>
        <dbReference type="EC" id="2.2.1.6"/>
    </reaction>
</comment>
<dbReference type="PANTHER" id="PTHR30239">
    <property type="entry name" value="ACETOLACTATE SYNTHASE SMALL SUBUNIT"/>
    <property type="match status" value="1"/>
</dbReference>
<keyword evidence="8" id="KW-0808">Transferase</keyword>
<comment type="function">
    <text evidence="8">Catalyzes the conversion of 2 pyruvate molecules into acetolactate in the first common step of the biosynthetic pathway of the branched-amino acids such as leucine, isoleucine, and valine.</text>
</comment>
<dbReference type="GO" id="GO:0009097">
    <property type="term" value="P:isoleucine biosynthetic process"/>
    <property type="evidence" value="ECO:0007669"/>
    <property type="project" value="UniProtKB-UniRule"/>
</dbReference>
<dbReference type="AlphaFoldDB" id="A0AAU9EJ07"/>
<evidence type="ECO:0000313" key="10">
    <source>
        <dbReference type="EMBL" id="BEQ17103.1"/>
    </source>
</evidence>
<dbReference type="InterPro" id="IPR039557">
    <property type="entry name" value="AHAS_ACT"/>
</dbReference>
<proteinExistence type="inferred from homology"/>
<evidence type="ECO:0000256" key="5">
    <source>
        <dbReference type="ARBA" id="ARBA00022605"/>
    </source>
</evidence>
<evidence type="ECO:0000313" key="11">
    <source>
        <dbReference type="Proteomes" id="UP001366166"/>
    </source>
</evidence>
<dbReference type="EMBL" id="AP028679">
    <property type="protein sequence ID" value="BEQ17103.1"/>
    <property type="molecule type" value="Genomic_DNA"/>
</dbReference>
<comment type="subunit">
    <text evidence="4 8">Dimer of large and small chains.</text>
</comment>
<dbReference type="RefSeq" id="WP_338603889.1">
    <property type="nucleotide sequence ID" value="NZ_AP028679.1"/>
</dbReference>
<gene>
    <name evidence="10" type="ORF">FAK_41690</name>
</gene>
<dbReference type="GO" id="GO:0009099">
    <property type="term" value="P:L-valine biosynthetic process"/>
    <property type="evidence" value="ECO:0007669"/>
    <property type="project" value="UniProtKB-UniRule"/>
</dbReference>
<dbReference type="FunFam" id="3.30.70.260:FF:000001">
    <property type="entry name" value="Acetolactate synthase, small subunit"/>
    <property type="match status" value="1"/>
</dbReference>
<dbReference type="NCBIfam" id="TIGR00119">
    <property type="entry name" value="acolac_sm"/>
    <property type="match status" value="1"/>
</dbReference>
<dbReference type="Gene3D" id="3.30.70.260">
    <property type="match status" value="1"/>
</dbReference>
<keyword evidence="6 8" id="KW-0100">Branched-chain amino acid biosynthesis</keyword>
<evidence type="ECO:0000256" key="3">
    <source>
        <dbReference type="ARBA" id="ARBA00006341"/>
    </source>
</evidence>
<dbReference type="PROSITE" id="PS51671">
    <property type="entry name" value="ACT"/>
    <property type="match status" value="1"/>
</dbReference>
<name>A0AAU9EJ07_9BACT</name>
<dbReference type="InterPro" id="IPR019455">
    <property type="entry name" value="Acetolactate_synth_ssu_C"/>
</dbReference>
<dbReference type="InterPro" id="IPR027271">
    <property type="entry name" value="Acetolactate_synth/TF_NikR_C"/>
</dbReference>
<dbReference type="NCBIfam" id="NF008864">
    <property type="entry name" value="PRK11895.1"/>
    <property type="match status" value="1"/>
</dbReference>
<reference evidence="11" key="1">
    <citation type="journal article" date="2023" name="Arch. Microbiol.">
        <title>Desulfoferula mesophilus gen. nov. sp. nov., a mesophilic sulfate-reducing bacterium isolated from a brackish lake sediment.</title>
        <authorList>
            <person name="Watanabe T."/>
            <person name="Yabe T."/>
            <person name="Tsuji J.M."/>
            <person name="Fukui M."/>
        </authorList>
    </citation>
    <scope>NUCLEOTIDE SEQUENCE [LARGE SCALE GENOMIC DNA]</scope>
    <source>
        <strain evidence="11">12FAK</strain>
    </source>
</reference>
<dbReference type="SUPFAM" id="SSF55021">
    <property type="entry name" value="ACT-like"/>
    <property type="match status" value="2"/>
</dbReference>
<keyword evidence="11" id="KW-1185">Reference proteome</keyword>
<dbReference type="GO" id="GO:0005829">
    <property type="term" value="C:cytosol"/>
    <property type="evidence" value="ECO:0007669"/>
    <property type="project" value="TreeGrafter"/>
</dbReference>
<evidence type="ECO:0000259" key="9">
    <source>
        <dbReference type="PROSITE" id="PS51671"/>
    </source>
</evidence>
<dbReference type="KEGG" id="dmp:FAK_41690"/>
<dbReference type="InterPro" id="IPR045865">
    <property type="entry name" value="ACT-like_dom_sf"/>
</dbReference>
<evidence type="ECO:0000256" key="8">
    <source>
        <dbReference type="RuleBase" id="RU368092"/>
    </source>
</evidence>
<dbReference type="InterPro" id="IPR004789">
    <property type="entry name" value="Acetalactate_synth_ssu"/>
</dbReference>
<dbReference type="GO" id="GO:0003984">
    <property type="term" value="F:acetolactate synthase activity"/>
    <property type="evidence" value="ECO:0007669"/>
    <property type="project" value="UniProtKB-UniRule"/>
</dbReference>
<protein>
    <recommendedName>
        <fullName evidence="8">Acetolactate synthase small subunit</fullName>
        <shortName evidence="8">AHAS</shortName>
        <shortName evidence="8">ALS</shortName>
        <ecNumber evidence="8">2.2.1.6</ecNumber>
    </recommendedName>
    <alternativeName>
        <fullName evidence="8">Acetohydroxy-acid synthase small subunit</fullName>
    </alternativeName>
</protein>
<comment type="pathway">
    <text evidence="2 8">Amino-acid biosynthesis; L-valine biosynthesis; L-valine from pyruvate: step 1/4.</text>
</comment>
<dbReference type="Gene3D" id="3.30.70.1150">
    <property type="entry name" value="ACT-like. Chain A, domain 2"/>
    <property type="match status" value="1"/>
</dbReference>
<dbReference type="InterPro" id="IPR002912">
    <property type="entry name" value="ACT_dom"/>
</dbReference>
<dbReference type="EC" id="2.2.1.6" evidence="8"/>
<keyword evidence="5 8" id="KW-0028">Amino-acid biosynthesis</keyword>
<evidence type="ECO:0000256" key="2">
    <source>
        <dbReference type="ARBA" id="ARBA00005025"/>
    </source>
</evidence>
<dbReference type="Pfam" id="PF22629">
    <property type="entry name" value="ACT_AHAS_ss"/>
    <property type="match status" value="1"/>
</dbReference>
<dbReference type="Pfam" id="PF10369">
    <property type="entry name" value="ALS_ss_C"/>
    <property type="match status" value="1"/>
</dbReference>